<evidence type="ECO:0000256" key="1">
    <source>
        <dbReference type="SAM" id="MobiDB-lite"/>
    </source>
</evidence>
<keyword evidence="3" id="KW-1185">Reference proteome</keyword>
<accession>A0AAD6YUU6</accession>
<gene>
    <name evidence="2" type="ORF">GGX14DRAFT_410286</name>
</gene>
<feature type="non-terminal residue" evidence="2">
    <location>
        <position position="1"/>
    </location>
</feature>
<comment type="caution">
    <text evidence="2">The sequence shown here is derived from an EMBL/GenBank/DDBJ whole genome shotgun (WGS) entry which is preliminary data.</text>
</comment>
<feature type="compositionally biased region" description="Low complexity" evidence="1">
    <location>
        <begin position="116"/>
        <end position="127"/>
    </location>
</feature>
<dbReference type="AlphaFoldDB" id="A0AAD6YUU6"/>
<feature type="compositionally biased region" description="Basic residues" evidence="1">
    <location>
        <begin position="128"/>
        <end position="138"/>
    </location>
</feature>
<evidence type="ECO:0000313" key="3">
    <source>
        <dbReference type="Proteomes" id="UP001219525"/>
    </source>
</evidence>
<proteinExistence type="predicted"/>
<sequence>MTLLMLPYLTPRTHAHATLCPALRPPVSAPHPYAQPAAPPHHRTCCTTACSAHTRRTAGVATPHLTTCTHELRATRRCEHTACATYKPIATHDAHACSTPRPCTSRHARNPPRISPHAAHAVHPAPCRTHRARTRRCASHLTPRMPRTQRRA</sequence>
<dbReference type="Proteomes" id="UP001219525">
    <property type="component" value="Unassembled WGS sequence"/>
</dbReference>
<organism evidence="2 3">
    <name type="scientific">Mycena pura</name>
    <dbReference type="NCBI Taxonomy" id="153505"/>
    <lineage>
        <taxon>Eukaryota</taxon>
        <taxon>Fungi</taxon>
        <taxon>Dikarya</taxon>
        <taxon>Basidiomycota</taxon>
        <taxon>Agaricomycotina</taxon>
        <taxon>Agaricomycetes</taxon>
        <taxon>Agaricomycetidae</taxon>
        <taxon>Agaricales</taxon>
        <taxon>Marasmiineae</taxon>
        <taxon>Mycenaceae</taxon>
        <taxon>Mycena</taxon>
    </lineage>
</organism>
<reference evidence="2" key="1">
    <citation type="submission" date="2023-03" db="EMBL/GenBank/DDBJ databases">
        <title>Massive genome expansion in bonnet fungi (Mycena s.s.) driven by repeated elements and novel gene families across ecological guilds.</title>
        <authorList>
            <consortium name="Lawrence Berkeley National Laboratory"/>
            <person name="Harder C.B."/>
            <person name="Miyauchi S."/>
            <person name="Viragh M."/>
            <person name="Kuo A."/>
            <person name="Thoen E."/>
            <person name="Andreopoulos B."/>
            <person name="Lu D."/>
            <person name="Skrede I."/>
            <person name="Drula E."/>
            <person name="Henrissat B."/>
            <person name="Morin E."/>
            <person name="Kohler A."/>
            <person name="Barry K."/>
            <person name="LaButti K."/>
            <person name="Morin E."/>
            <person name="Salamov A."/>
            <person name="Lipzen A."/>
            <person name="Mereny Z."/>
            <person name="Hegedus B."/>
            <person name="Baldrian P."/>
            <person name="Stursova M."/>
            <person name="Weitz H."/>
            <person name="Taylor A."/>
            <person name="Grigoriev I.V."/>
            <person name="Nagy L.G."/>
            <person name="Martin F."/>
            <person name="Kauserud H."/>
        </authorList>
    </citation>
    <scope>NUCLEOTIDE SEQUENCE</scope>
    <source>
        <strain evidence="2">9144</strain>
    </source>
</reference>
<dbReference type="EMBL" id="JARJCW010000001">
    <property type="protein sequence ID" value="KAJ7230261.1"/>
    <property type="molecule type" value="Genomic_DNA"/>
</dbReference>
<name>A0AAD6YUU6_9AGAR</name>
<evidence type="ECO:0000313" key="2">
    <source>
        <dbReference type="EMBL" id="KAJ7230261.1"/>
    </source>
</evidence>
<protein>
    <submittedName>
        <fullName evidence="2">Uncharacterized protein</fullName>
    </submittedName>
</protein>
<feature type="region of interest" description="Disordered" evidence="1">
    <location>
        <begin position="114"/>
        <end position="152"/>
    </location>
</feature>